<proteinExistence type="predicted"/>
<feature type="transmembrane region" description="Helical" evidence="2">
    <location>
        <begin position="137"/>
        <end position="156"/>
    </location>
</feature>
<keyword evidence="2" id="KW-0812">Transmembrane</keyword>
<gene>
    <name evidence="3" type="ORF">A2872_02300</name>
</gene>
<organism evidence="3 4">
    <name type="scientific">Candidatus Gottesmanbacteria bacterium RIFCSPHIGHO2_01_FULL_42_12</name>
    <dbReference type="NCBI Taxonomy" id="1798377"/>
    <lineage>
        <taxon>Bacteria</taxon>
        <taxon>Candidatus Gottesmaniibacteriota</taxon>
    </lineage>
</organism>
<name>A0A1F5Z5Q8_9BACT</name>
<sequence>MTGRYDILLSKVVSDLPPIVVPPWGLSEHLAVGGAVAVGAALIGLFRGESSGLKQAPEPADKEWDGPFERGGEPNPPVREHVEWEVVARAQFAVSLSESFKDLIRGGAFYVSVQIALALKPDQGFDQIQQAVQSKDVTSLIPFVPAAFFTIAALYMTKNVIFKDLHSKVRDRIQVSTTSDPRIRELLRRARG</sequence>
<dbReference type="Proteomes" id="UP000178681">
    <property type="component" value="Unassembled WGS sequence"/>
</dbReference>
<keyword evidence="2" id="KW-0472">Membrane</keyword>
<reference evidence="3 4" key="1">
    <citation type="journal article" date="2016" name="Nat. Commun.">
        <title>Thousands of microbial genomes shed light on interconnected biogeochemical processes in an aquifer system.</title>
        <authorList>
            <person name="Anantharaman K."/>
            <person name="Brown C.T."/>
            <person name="Hug L.A."/>
            <person name="Sharon I."/>
            <person name="Castelle C.J."/>
            <person name="Probst A.J."/>
            <person name="Thomas B.C."/>
            <person name="Singh A."/>
            <person name="Wilkins M.J."/>
            <person name="Karaoz U."/>
            <person name="Brodie E.L."/>
            <person name="Williams K.H."/>
            <person name="Hubbard S.S."/>
            <person name="Banfield J.F."/>
        </authorList>
    </citation>
    <scope>NUCLEOTIDE SEQUENCE [LARGE SCALE GENOMIC DNA]</scope>
</reference>
<evidence type="ECO:0000256" key="1">
    <source>
        <dbReference type="SAM" id="MobiDB-lite"/>
    </source>
</evidence>
<feature type="compositionally biased region" description="Basic and acidic residues" evidence="1">
    <location>
        <begin position="59"/>
        <end position="76"/>
    </location>
</feature>
<protein>
    <submittedName>
        <fullName evidence="3">Uncharacterized protein</fullName>
    </submittedName>
</protein>
<evidence type="ECO:0000313" key="4">
    <source>
        <dbReference type="Proteomes" id="UP000178681"/>
    </source>
</evidence>
<feature type="region of interest" description="Disordered" evidence="1">
    <location>
        <begin position="51"/>
        <end position="76"/>
    </location>
</feature>
<dbReference type="STRING" id="1798377.A2872_02300"/>
<evidence type="ECO:0000313" key="3">
    <source>
        <dbReference type="EMBL" id="OGG07770.1"/>
    </source>
</evidence>
<dbReference type="AlphaFoldDB" id="A0A1F5Z5Q8"/>
<evidence type="ECO:0000256" key="2">
    <source>
        <dbReference type="SAM" id="Phobius"/>
    </source>
</evidence>
<accession>A0A1F5Z5Q8</accession>
<keyword evidence="2" id="KW-1133">Transmembrane helix</keyword>
<comment type="caution">
    <text evidence="3">The sequence shown here is derived from an EMBL/GenBank/DDBJ whole genome shotgun (WGS) entry which is preliminary data.</text>
</comment>
<dbReference type="EMBL" id="MFJG01000002">
    <property type="protein sequence ID" value="OGG07770.1"/>
    <property type="molecule type" value="Genomic_DNA"/>
</dbReference>